<protein>
    <recommendedName>
        <fullName evidence="8 9">Phosphoglucosamine mutase</fullName>
        <ecNumber evidence="7 9">5.4.2.10</ecNumber>
    </recommendedName>
</protein>
<dbReference type="InterPro" id="IPR005841">
    <property type="entry name" value="Alpha-D-phosphohexomutase_SF"/>
</dbReference>
<dbReference type="FunFam" id="3.40.120.10:FF:000002">
    <property type="entry name" value="Phosphoglucosamine mutase"/>
    <property type="match status" value="1"/>
</dbReference>
<dbReference type="GO" id="GO:0006048">
    <property type="term" value="P:UDP-N-acetylglucosamine biosynthetic process"/>
    <property type="evidence" value="ECO:0007669"/>
    <property type="project" value="TreeGrafter"/>
</dbReference>
<dbReference type="GO" id="GO:0000287">
    <property type="term" value="F:magnesium ion binding"/>
    <property type="evidence" value="ECO:0007669"/>
    <property type="project" value="UniProtKB-UniRule"/>
</dbReference>
<dbReference type="HAMAP" id="MF_01554_B">
    <property type="entry name" value="GlmM_B"/>
    <property type="match status" value="1"/>
</dbReference>
<comment type="catalytic activity">
    <reaction evidence="6 9">
        <text>alpha-D-glucosamine 1-phosphate = D-glucosamine 6-phosphate</text>
        <dbReference type="Rhea" id="RHEA:23424"/>
        <dbReference type="ChEBI" id="CHEBI:58516"/>
        <dbReference type="ChEBI" id="CHEBI:58725"/>
        <dbReference type="EC" id="5.4.2.10"/>
    </reaction>
</comment>
<dbReference type="AlphaFoldDB" id="A0A9D5M483"/>
<dbReference type="Gene3D" id="3.40.120.10">
    <property type="entry name" value="Alpha-D-Glucose-1,6-Bisphosphate, subunit A, domain 3"/>
    <property type="match status" value="3"/>
</dbReference>
<feature type="active site" description="Phosphoserine intermediate" evidence="9">
    <location>
        <position position="101"/>
    </location>
</feature>
<dbReference type="GO" id="GO:0008966">
    <property type="term" value="F:phosphoglucosamine mutase activity"/>
    <property type="evidence" value="ECO:0007669"/>
    <property type="project" value="UniProtKB-UniRule"/>
</dbReference>
<feature type="binding site" evidence="9">
    <location>
        <position position="241"/>
    </location>
    <ligand>
        <name>Mg(2+)</name>
        <dbReference type="ChEBI" id="CHEBI:18420"/>
    </ligand>
</feature>
<dbReference type="InterPro" id="IPR005846">
    <property type="entry name" value="A-D-PHexomutase_a/b/a-III"/>
</dbReference>
<feature type="domain" description="Alpha-D-phosphohexomutase alpha/beta/alpha" evidence="12">
    <location>
        <begin position="159"/>
        <end position="254"/>
    </location>
</feature>
<evidence type="ECO:0000259" key="12">
    <source>
        <dbReference type="Pfam" id="PF02879"/>
    </source>
</evidence>
<evidence type="ECO:0000256" key="8">
    <source>
        <dbReference type="ARBA" id="ARBA00068193"/>
    </source>
</evidence>
<comment type="PTM">
    <text evidence="9">Activated by phosphorylation.</text>
</comment>
<name>A0A9D5M483_9FIRM</name>
<dbReference type="InterPro" id="IPR036900">
    <property type="entry name" value="A-D-PHexomutase_C_sf"/>
</dbReference>
<dbReference type="InterPro" id="IPR006352">
    <property type="entry name" value="GlmM_bact"/>
</dbReference>
<accession>A0A9D5M483</accession>
<dbReference type="InterPro" id="IPR016055">
    <property type="entry name" value="A-D-PHexomutase_a/b/a-I/II/III"/>
</dbReference>
<proteinExistence type="inferred from homology"/>
<dbReference type="GO" id="GO:0004615">
    <property type="term" value="F:phosphomannomutase activity"/>
    <property type="evidence" value="ECO:0007669"/>
    <property type="project" value="TreeGrafter"/>
</dbReference>
<dbReference type="Proteomes" id="UP000806542">
    <property type="component" value="Unassembled WGS sequence"/>
</dbReference>
<dbReference type="NCBIfam" id="NF008139">
    <property type="entry name" value="PRK10887.1"/>
    <property type="match status" value="1"/>
</dbReference>
<dbReference type="SUPFAM" id="SSF55957">
    <property type="entry name" value="Phosphoglucomutase, C-terminal domain"/>
    <property type="match status" value="1"/>
</dbReference>
<dbReference type="Pfam" id="PF02879">
    <property type="entry name" value="PGM_PMM_II"/>
    <property type="match status" value="1"/>
</dbReference>
<evidence type="ECO:0000256" key="1">
    <source>
        <dbReference type="ARBA" id="ARBA00010231"/>
    </source>
</evidence>
<dbReference type="GO" id="GO:0005975">
    <property type="term" value="P:carbohydrate metabolic process"/>
    <property type="evidence" value="ECO:0007669"/>
    <property type="project" value="InterPro"/>
</dbReference>
<feature type="domain" description="Alpha-D-phosphohexomutase alpha/beta/alpha" evidence="11">
    <location>
        <begin position="3"/>
        <end position="136"/>
    </location>
</feature>
<evidence type="ECO:0000259" key="10">
    <source>
        <dbReference type="Pfam" id="PF00408"/>
    </source>
</evidence>
<gene>
    <name evidence="9" type="primary">glmM</name>
    <name evidence="14" type="ORF">INF28_08025</name>
</gene>
<evidence type="ECO:0000256" key="5">
    <source>
        <dbReference type="ARBA" id="ARBA00023235"/>
    </source>
</evidence>
<keyword evidence="2 9" id="KW-0597">Phosphoprotein</keyword>
<dbReference type="InterPro" id="IPR005845">
    <property type="entry name" value="A-D-PHexomutase_a/b/a-II"/>
</dbReference>
<dbReference type="Pfam" id="PF02878">
    <property type="entry name" value="PGM_PMM_I"/>
    <property type="match status" value="1"/>
</dbReference>
<comment type="caution">
    <text evidence="14">The sequence shown here is derived from an EMBL/GenBank/DDBJ whole genome shotgun (WGS) entry which is preliminary data.</text>
</comment>
<dbReference type="NCBIfam" id="TIGR01455">
    <property type="entry name" value="glmM"/>
    <property type="match status" value="1"/>
</dbReference>
<keyword evidence="3 9" id="KW-0479">Metal-binding</keyword>
<feature type="binding site" description="via phosphate group" evidence="9">
    <location>
        <position position="101"/>
    </location>
    <ligand>
        <name>Mg(2+)</name>
        <dbReference type="ChEBI" id="CHEBI:18420"/>
    </ligand>
</feature>
<dbReference type="PRINTS" id="PR00509">
    <property type="entry name" value="PGMPMM"/>
</dbReference>
<evidence type="ECO:0000256" key="2">
    <source>
        <dbReference type="ARBA" id="ARBA00022553"/>
    </source>
</evidence>
<dbReference type="PANTHER" id="PTHR42946">
    <property type="entry name" value="PHOSPHOHEXOSE MUTASE"/>
    <property type="match status" value="1"/>
</dbReference>
<evidence type="ECO:0000313" key="15">
    <source>
        <dbReference type="Proteomes" id="UP000806542"/>
    </source>
</evidence>
<dbReference type="RefSeq" id="WP_226392962.1">
    <property type="nucleotide sequence ID" value="NZ_JADCKB010000015.1"/>
</dbReference>
<dbReference type="Pfam" id="PF00408">
    <property type="entry name" value="PGM_PMM_IV"/>
    <property type="match status" value="1"/>
</dbReference>
<evidence type="ECO:0000256" key="7">
    <source>
        <dbReference type="ARBA" id="ARBA00066330"/>
    </source>
</evidence>
<organism evidence="14 15">
    <name type="scientific">Ructibacterium gallinarum</name>
    <dbReference type="NCBI Taxonomy" id="2779355"/>
    <lineage>
        <taxon>Bacteria</taxon>
        <taxon>Bacillati</taxon>
        <taxon>Bacillota</taxon>
        <taxon>Clostridia</taxon>
        <taxon>Eubacteriales</taxon>
        <taxon>Oscillospiraceae</taxon>
        <taxon>Ructibacterium</taxon>
    </lineage>
</organism>
<dbReference type="InterPro" id="IPR050060">
    <property type="entry name" value="Phosphoglucosamine_mutase"/>
</dbReference>
<feature type="modified residue" description="Phosphoserine" evidence="9">
    <location>
        <position position="101"/>
    </location>
</feature>
<evidence type="ECO:0000313" key="14">
    <source>
        <dbReference type="EMBL" id="MBE5040409.1"/>
    </source>
</evidence>
<evidence type="ECO:0000259" key="13">
    <source>
        <dbReference type="Pfam" id="PF02880"/>
    </source>
</evidence>
<comment type="function">
    <text evidence="9">Catalyzes the conversion of glucosamine-6-phosphate to glucosamine-1-phosphate.</text>
</comment>
<feature type="binding site" evidence="9">
    <location>
        <position position="245"/>
    </location>
    <ligand>
        <name>Mg(2+)</name>
        <dbReference type="ChEBI" id="CHEBI:18420"/>
    </ligand>
</feature>
<evidence type="ECO:0000256" key="4">
    <source>
        <dbReference type="ARBA" id="ARBA00022842"/>
    </source>
</evidence>
<keyword evidence="15" id="KW-1185">Reference proteome</keyword>
<comment type="cofactor">
    <cofactor evidence="9">
        <name>Mg(2+)</name>
        <dbReference type="ChEBI" id="CHEBI:18420"/>
    </cofactor>
    <text evidence="9">Binds 1 Mg(2+) ion per subunit.</text>
</comment>
<dbReference type="GO" id="GO:0005829">
    <property type="term" value="C:cytosol"/>
    <property type="evidence" value="ECO:0007669"/>
    <property type="project" value="TreeGrafter"/>
</dbReference>
<feature type="binding site" evidence="9">
    <location>
        <position position="243"/>
    </location>
    <ligand>
        <name>Mg(2+)</name>
        <dbReference type="ChEBI" id="CHEBI:18420"/>
    </ligand>
</feature>
<dbReference type="EMBL" id="JADCKB010000015">
    <property type="protein sequence ID" value="MBE5040409.1"/>
    <property type="molecule type" value="Genomic_DNA"/>
</dbReference>
<dbReference type="EC" id="5.4.2.10" evidence="7 9"/>
<dbReference type="Pfam" id="PF02880">
    <property type="entry name" value="PGM_PMM_III"/>
    <property type="match status" value="1"/>
</dbReference>
<dbReference type="GO" id="GO:0009252">
    <property type="term" value="P:peptidoglycan biosynthetic process"/>
    <property type="evidence" value="ECO:0007669"/>
    <property type="project" value="TreeGrafter"/>
</dbReference>
<feature type="domain" description="Alpha-D-phosphohexomutase C-terminal" evidence="10">
    <location>
        <begin position="374"/>
        <end position="444"/>
    </location>
</feature>
<dbReference type="Gene3D" id="3.30.310.50">
    <property type="entry name" value="Alpha-D-phosphohexomutase, C-terminal domain"/>
    <property type="match status" value="1"/>
</dbReference>
<evidence type="ECO:0000256" key="3">
    <source>
        <dbReference type="ARBA" id="ARBA00022723"/>
    </source>
</evidence>
<evidence type="ECO:0000256" key="9">
    <source>
        <dbReference type="HAMAP-Rule" id="MF_01554"/>
    </source>
</evidence>
<reference evidence="14" key="1">
    <citation type="submission" date="2020-10" db="EMBL/GenBank/DDBJ databases">
        <title>ChiBAC.</title>
        <authorList>
            <person name="Zenner C."/>
            <person name="Hitch T.C.A."/>
            <person name="Clavel T."/>
        </authorList>
    </citation>
    <scope>NUCLEOTIDE SEQUENCE</scope>
    <source>
        <strain evidence="14">DSM 107454</strain>
    </source>
</reference>
<evidence type="ECO:0000259" key="11">
    <source>
        <dbReference type="Pfam" id="PF02878"/>
    </source>
</evidence>
<dbReference type="InterPro" id="IPR005843">
    <property type="entry name" value="A-D-PHexomutase_C"/>
</dbReference>
<dbReference type="CDD" id="cd05802">
    <property type="entry name" value="GlmM"/>
    <property type="match status" value="1"/>
</dbReference>
<sequence length="451" mass="48927">MGRLFGTDGVRGVANSELTPQLAFEIGQAGAYVLTGEKGGKPKILVGKDTRISGDILEAALVAGICSVGAEAVLVGVLPTPAVAYLVRTHGFDAGVVISASHNSFEHNGIKYFSSEGYKLSDAIEERIESIILDHTEEVTCPTHENIGHISHAENLVRDYIEFAKNTIGCRLDGLRVAIDCANGAASVTAPYALEELGAEILVIHNQPDGININDNCGSTHMEGLMEYVKNHDVHVGLAFDGDADRVLAVDENGAYVDGDKIMAICALDMRERGLLPDNTIVATVMSNLGFFVMGEEQGLNIKRTKVGDRYVLEEMLKCGHKIGGEQSGHVILLDHNTTGDGLVTGLQLLSVLKRSGKKLSELASVMQVYPQVLINAHVKNEYKQQDKYMAFPEIKEAIEKIEKEFANSGRVLIRPSGTEPLVRVMIEGKDQELIRRRAEELAALLEEKLN</sequence>
<keyword evidence="4 9" id="KW-0460">Magnesium</keyword>
<feature type="domain" description="Alpha-D-phosphohexomutase alpha/beta/alpha" evidence="13">
    <location>
        <begin position="258"/>
        <end position="370"/>
    </location>
</feature>
<comment type="similarity">
    <text evidence="1 9">Belongs to the phosphohexose mutase family.</text>
</comment>
<dbReference type="InterPro" id="IPR005844">
    <property type="entry name" value="A-D-PHexomutase_a/b/a-I"/>
</dbReference>
<dbReference type="FunFam" id="3.40.120.10:FF:000001">
    <property type="entry name" value="Phosphoglucosamine mutase"/>
    <property type="match status" value="1"/>
</dbReference>
<dbReference type="FunFam" id="3.30.310.50:FF:000001">
    <property type="entry name" value="Phosphoglucosamine mutase"/>
    <property type="match status" value="1"/>
</dbReference>
<keyword evidence="5 9" id="KW-0413">Isomerase</keyword>
<dbReference type="SUPFAM" id="SSF53738">
    <property type="entry name" value="Phosphoglucomutase, first 3 domains"/>
    <property type="match status" value="3"/>
</dbReference>
<dbReference type="PANTHER" id="PTHR42946:SF1">
    <property type="entry name" value="PHOSPHOGLUCOMUTASE (ALPHA-D-GLUCOSE-1,6-BISPHOSPHATE-DEPENDENT)"/>
    <property type="match status" value="1"/>
</dbReference>
<evidence type="ECO:0000256" key="6">
    <source>
        <dbReference type="ARBA" id="ARBA00050364"/>
    </source>
</evidence>